<evidence type="ECO:0000256" key="1">
    <source>
        <dbReference type="ARBA" id="ARBA00022448"/>
    </source>
</evidence>
<evidence type="ECO:0000256" key="3">
    <source>
        <dbReference type="SAM" id="Phobius"/>
    </source>
</evidence>
<name>A0A1I8FD22_9PLAT</name>
<keyword evidence="3" id="KW-0472">Membrane</keyword>
<dbReference type="WBParaSite" id="maker-unitig_29965-snap-gene-0.1-mRNA-1">
    <property type="protein sequence ID" value="maker-unitig_29965-snap-gene-0.1-mRNA-1"/>
    <property type="gene ID" value="maker-unitig_29965-snap-gene-0.1"/>
</dbReference>
<feature type="transmembrane region" description="Helical" evidence="3">
    <location>
        <begin position="588"/>
        <end position="606"/>
    </location>
</feature>
<dbReference type="PANTHER" id="PTHR43243:SF4">
    <property type="entry name" value="CATIONIC AMINO ACID TRANSPORTER 4"/>
    <property type="match status" value="1"/>
</dbReference>
<feature type="compositionally biased region" description="Polar residues" evidence="2">
    <location>
        <begin position="545"/>
        <end position="558"/>
    </location>
</feature>
<evidence type="ECO:0000313" key="5">
    <source>
        <dbReference type="WBParaSite" id="maker-unitig_29965-snap-gene-0.1-mRNA-1"/>
    </source>
</evidence>
<organism evidence="4 5">
    <name type="scientific">Macrostomum lignano</name>
    <dbReference type="NCBI Taxonomy" id="282301"/>
    <lineage>
        <taxon>Eukaryota</taxon>
        <taxon>Metazoa</taxon>
        <taxon>Spiralia</taxon>
        <taxon>Lophotrochozoa</taxon>
        <taxon>Platyhelminthes</taxon>
        <taxon>Rhabditophora</taxon>
        <taxon>Macrostomorpha</taxon>
        <taxon>Macrostomida</taxon>
        <taxon>Macrostomidae</taxon>
        <taxon>Macrostomum</taxon>
    </lineage>
</organism>
<feature type="region of interest" description="Disordered" evidence="2">
    <location>
        <begin position="534"/>
        <end position="558"/>
    </location>
</feature>
<feature type="transmembrane region" description="Helical" evidence="3">
    <location>
        <begin position="618"/>
        <end position="638"/>
    </location>
</feature>
<sequence length="640" mass="67700">PPKLTGLDCEWPNRESENFPLPFKAESEIRLGGYEISSTGFEYRRCRSDGAPAARVSVPSAPGCPMRLEGRAAAGSGLRRPAARCGCEPALQRLGWCGGWSPVEGDRRGSLRPGPVRSLRLFASNGSVVAEFSPPTQPDLARQARLRVPPATSAWLDGARIGPVAVSETVENSTSPVGSGRVATRLTTAEVSCRPKYFRLPGNSAGRSHLRRRFPRPCGRPARPAGPAVGAAEFCLAAAPPADAGMAPFRLSAAAEAGLEPAAAETRARPLWWLISRCIPAEPGGGWIRLDQADMRSTKLDGFGDNFSWRRSDNAGSCWSSGCRVSDGWADGQLELPDAVAAEHENDSVRDATAALARWRLPAAVSVEPPLAIATCEPALLTAEPSDLPVHLPAPVAFAPVDEQILDATELGQTTGAISAPAGSDGADSRCVCRQRASRFLTTRCPAGWCCRRLELLRLNDNDGDTAPPRRCGLRGLFAVGFEVADAAGPLANCSRQRAAADLRQVPCPLPASLSHRRRHFSCLPACTPTANGEEEAEAATATTPLSAGTDNRQSMSTGPATATLVSLARAIWSAMVRRKRCLTTMDLVLLGIGNMCGAGIYVLTGTVVRHKAGPATFLSYLIAGVTAFLNGLCYAELAR</sequence>
<dbReference type="PANTHER" id="PTHR43243">
    <property type="entry name" value="INNER MEMBRANE TRANSPORTER YGJI-RELATED"/>
    <property type="match status" value="1"/>
</dbReference>
<evidence type="ECO:0000313" key="4">
    <source>
        <dbReference type="Proteomes" id="UP000095280"/>
    </source>
</evidence>
<reference evidence="5" key="1">
    <citation type="submission" date="2016-11" db="UniProtKB">
        <authorList>
            <consortium name="WormBaseParasite"/>
        </authorList>
    </citation>
    <scope>IDENTIFICATION</scope>
</reference>
<keyword evidence="3" id="KW-1133">Transmembrane helix</keyword>
<protein>
    <submittedName>
        <fullName evidence="5">P-type domain-containing protein</fullName>
    </submittedName>
</protein>
<proteinExistence type="predicted"/>
<accession>A0A1I8FD22</accession>
<dbReference type="Gene3D" id="1.20.1740.10">
    <property type="entry name" value="Amino acid/polyamine transporter I"/>
    <property type="match status" value="1"/>
</dbReference>
<dbReference type="GO" id="GO:0005886">
    <property type="term" value="C:plasma membrane"/>
    <property type="evidence" value="ECO:0007669"/>
    <property type="project" value="TreeGrafter"/>
</dbReference>
<keyword evidence="3" id="KW-0812">Transmembrane</keyword>
<keyword evidence="4" id="KW-1185">Reference proteome</keyword>
<evidence type="ECO:0000256" key="2">
    <source>
        <dbReference type="SAM" id="MobiDB-lite"/>
    </source>
</evidence>
<dbReference type="GO" id="GO:0015171">
    <property type="term" value="F:amino acid transmembrane transporter activity"/>
    <property type="evidence" value="ECO:0007669"/>
    <property type="project" value="TreeGrafter"/>
</dbReference>
<dbReference type="Proteomes" id="UP000095280">
    <property type="component" value="Unplaced"/>
</dbReference>
<dbReference type="AlphaFoldDB" id="A0A1I8FD22"/>
<keyword evidence="1" id="KW-0813">Transport</keyword>